<keyword evidence="10" id="KW-1185">Reference proteome</keyword>
<evidence type="ECO:0000256" key="3">
    <source>
        <dbReference type="ARBA" id="ARBA00023180"/>
    </source>
</evidence>
<keyword evidence="5" id="KW-1133">Transmembrane helix</keyword>
<evidence type="ECO:0000256" key="1">
    <source>
        <dbReference type="ARBA" id="ARBA00022729"/>
    </source>
</evidence>
<dbReference type="GO" id="GO:0048544">
    <property type="term" value="P:recognition of pollen"/>
    <property type="evidence" value="ECO:0007669"/>
    <property type="project" value="InterPro"/>
</dbReference>
<keyword evidence="3" id="KW-0325">Glycoprotein</keyword>
<dbReference type="PANTHER" id="PTHR32444:SF128">
    <property type="entry name" value="CURCULIN-LIKE (MANNOSE-BINDING) LECTIN FAMILY PROTEIN"/>
    <property type="match status" value="1"/>
</dbReference>
<dbReference type="SMART" id="SM00108">
    <property type="entry name" value="B_lectin"/>
    <property type="match status" value="1"/>
</dbReference>
<feature type="region of interest" description="Disordered" evidence="4">
    <location>
        <begin position="489"/>
        <end position="518"/>
    </location>
</feature>
<dbReference type="Pfam" id="PF00954">
    <property type="entry name" value="S_locus_glycop"/>
    <property type="match status" value="1"/>
</dbReference>
<dbReference type="AlphaFoldDB" id="A0AAP0N7G3"/>
<evidence type="ECO:0000256" key="2">
    <source>
        <dbReference type="ARBA" id="ARBA00023157"/>
    </source>
</evidence>
<dbReference type="PROSITE" id="PS50948">
    <property type="entry name" value="PAN"/>
    <property type="match status" value="1"/>
</dbReference>
<comment type="caution">
    <text evidence="9">The sequence shown here is derived from an EMBL/GenBank/DDBJ whole genome shotgun (WGS) entry which is preliminary data.</text>
</comment>
<keyword evidence="2" id="KW-1015">Disulfide bond</keyword>
<dbReference type="EMBL" id="JBBPBK010000254">
    <property type="protein sequence ID" value="KAK9266029.1"/>
    <property type="molecule type" value="Genomic_DNA"/>
</dbReference>
<name>A0AAP0N7G3_LIQFO</name>
<feature type="transmembrane region" description="Helical" evidence="5">
    <location>
        <begin position="406"/>
        <end position="427"/>
    </location>
</feature>
<keyword evidence="5" id="KW-0472">Membrane</keyword>
<dbReference type="Gene3D" id="2.90.10.10">
    <property type="entry name" value="Bulb-type lectin domain"/>
    <property type="match status" value="1"/>
</dbReference>
<feature type="domain" description="Apple" evidence="8">
    <location>
        <begin position="312"/>
        <end position="387"/>
    </location>
</feature>
<dbReference type="PANTHER" id="PTHR32444">
    <property type="entry name" value="BULB-TYPE LECTIN DOMAIN-CONTAINING PROTEIN"/>
    <property type="match status" value="1"/>
</dbReference>
<dbReference type="InterPro" id="IPR036426">
    <property type="entry name" value="Bulb-type_lectin_dom_sf"/>
</dbReference>
<evidence type="ECO:0000256" key="5">
    <source>
        <dbReference type="SAM" id="Phobius"/>
    </source>
</evidence>
<organism evidence="9 10">
    <name type="scientific">Liquidambar formosana</name>
    <name type="common">Formosan gum</name>
    <dbReference type="NCBI Taxonomy" id="63359"/>
    <lineage>
        <taxon>Eukaryota</taxon>
        <taxon>Viridiplantae</taxon>
        <taxon>Streptophyta</taxon>
        <taxon>Embryophyta</taxon>
        <taxon>Tracheophyta</taxon>
        <taxon>Spermatophyta</taxon>
        <taxon>Magnoliopsida</taxon>
        <taxon>eudicotyledons</taxon>
        <taxon>Gunneridae</taxon>
        <taxon>Pentapetalae</taxon>
        <taxon>Saxifragales</taxon>
        <taxon>Altingiaceae</taxon>
        <taxon>Liquidambar</taxon>
    </lineage>
</organism>
<protein>
    <submittedName>
        <fullName evidence="9">Uncharacterized protein</fullName>
    </submittedName>
</protein>
<keyword evidence="5" id="KW-0812">Transmembrane</keyword>
<evidence type="ECO:0000256" key="4">
    <source>
        <dbReference type="SAM" id="MobiDB-lite"/>
    </source>
</evidence>
<dbReference type="InterPro" id="IPR001480">
    <property type="entry name" value="Bulb-type_lectin_dom"/>
</dbReference>
<evidence type="ECO:0000313" key="9">
    <source>
        <dbReference type="EMBL" id="KAK9266029.1"/>
    </source>
</evidence>
<evidence type="ECO:0000256" key="6">
    <source>
        <dbReference type="SAM" id="SignalP"/>
    </source>
</evidence>
<dbReference type="Proteomes" id="UP001415857">
    <property type="component" value="Unassembled WGS sequence"/>
</dbReference>
<gene>
    <name evidence="9" type="ORF">L1049_027262</name>
</gene>
<evidence type="ECO:0000259" key="7">
    <source>
        <dbReference type="PROSITE" id="PS50927"/>
    </source>
</evidence>
<sequence length="518" mass="57558">MGTMRRINSCLAILPYLLLTWLFFNGISHAADTLKAGEVMKDWQSLYSPGGIFRLEFFVPDFSSNRYLGIRCIYVPDSPPSDVVWIANREDPLMDTSGVLNMTQDGKLVITDSRGISVTINSEQPATSSNTSVILLDSGNLVIKEGERIVWQSFDYPQDTFLVGMKLGMFDLKMGRPYNRSLTSWLSPQAAVQGAFTLGVDPNNTKQLVIWRRGALYWRSGIWNGSTFSNLADDYNIFENFNFSYLSNENESYFTFTVIDDTGSWIKMSSSGQIERRVSQFGDSSTVPLDTCDGDVNETRLKGCVTPKPSGCSGGDMFSPLTGDVYGEFEFLYNSSMGLSDCREICLRNCSCNAYASSWSNGTGCIFAFGQNKNDGYPSAQYYSRNNGLDSPHILGSEDRPRKTQLWSIVGSLTTFTVVSILCYLGWKRCCFRGKNENGHDSINQNTDTELFMHKVGTSTAAIDELSGAHKLELSGKKVAVKGWGFTRDKGEKGRSGTRGWKDDATGSRVKECMKESK</sequence>
<dbReference type="CDD" id="cd00028">
    <property type="entry name" value="B_lectin"/>
    <property type="match status" value="1"/>
</dbReference>
<feature type="domain" description="Bulb-type lectin" evidence="7">
    <location>
        <begin position="31"/>
        <end position="156"/>
    </location>
</feature>
<dbReference type="Pfam" id="PF08276">
    <property type="entry name" value="PAN_2"/>
    <property type="match status" value="1"/>
</dbReference>
<accession>A0AAP0N7G3</accession>
<feature type="chain" id="PRO_5042918573" evidence="6">
    <location>
        <begin position="31"/>
        <end position="518"/>
    </location>
</feature>
<keyword evidence="1 6" id="KW-0732">Signal</keyword>
<evidence type="ECO:0000259" key="8">
    <source>
        <dbReference type="PROSITE" id="PS50948"/>
    </source>
</evidence>
<dbReference type="Pfam" id="PF01453">
    <property type="entry name" value="B_lectin"/>
    <property type="match status" value="1"/>
</dbReference>
<dbReference type="PROSITE" id="PS50927">
    <property type="entry name" value="BULB_LECTIN"/>
    <property type="match status" value="1"/>
</dbReference>
<feature type="signal peptide" evidence="6">
    <location>
        <begin position="1"/>
        <end position="30"/>
    </location>
</feature>
<evidence type="ECO:0000313" key="10">
    <source>
        <dbReference type="Proteomes" id="UP001415857"/>
    </source>
</evidence>
<dbReference type="InterPro" id="IPR000858">
    <property type="entry name" value="S_locus_glycoprot_dom"/>
</dbReference>
<dbReference type="InterPro" id="IPR003609">
    <property type="entry name" value="Pan_app"/>
</dbReference>
<proteinExistence type="predicted"/>
<reference evidence="9 10" key="1">
    <citation type="journal article" date="2024" name="Plant J.">
        <title>Genome sequences and population genomics reveal climatic adaptation and genomic divergence between two closely related sweetgum species.</title>
        <authorList>
            <person name="Xu W.Q."/>
            <person name="Ren C.Q."/>
            <person name="Zhang X.Y."/>
            <person name="Comes H.P."/>
            <person name="Liu X.H."/>
            <person name="Li Y.G."/>
            <person name="Kettle C.J."/>
            <person name="Jalonen R."/>
            <person name="Gaisberger H."/>
            <person name="Ma Y.Z."/>
            <person name="Qiu Y.X."/>
        </authorList>
    </citation>
    <scope>NUCLEOTIDE SEQUENCE [LARGE SCALE GENOMIC DNA]</scope>
    <source>
        <strain evidence="9">Hangzhou</strain>
    </source>
</reference>
<dbReference type="SUPFAM" id="SSF51110">
    <property type="entry name" value="alpha-D-mannose-specific plant lectins"/>
    <property type="match status" value="1"/>
</dbReference>